<dbReference type="PANTHER" id="PTHR30290">
    <property type="entry name" value="PERIPLASMIC BINDING COMPONENT OF ABC TRANSPORTER"/>
    <property type="match status" value="1"/>
</dbReference>
<evidence type="ECO:0000259" key="1">
    <source>
        <dbReference type="Pfam" id="PF00496"/>
    </source>
</evidence>
<gene>
    <name evidence="2" type="ORF">Q604_UNBc4C00227G0001</name>
</gene>
<dbReference type="InterPro" id="IPR000914">
    <property type="entry name" value="SBP_5_dom"/>
</dbReference>
<name>W1WC22_9ZZZZ</name>
<dbReference type="Gene3D" id="3.40.190.10">
    <property type="entry name" value="Periplasmic binding protein-like II"/>
    <property type="match status" value="1"/>
</dbReference>
<evidence type="ECO:0000313" key="2">
    <source>
        <dbReference type="EMBL" id="ETJ15698.1"/>
    </source>
</evidence>
<dbReference type="Gene3D" id="3.10.105.10">
    <property type="entry name" value="Dipeptide-binding Protein, Domain 3"/>
    <property type="match status" value="1"/>
</dbReference>
<dbReference type="PANTHER" id="PTHR30290:SF81">
    <property type="entry name" value="OLIGOPEPTIDE-BINDING PROTEIN OPPA"/>
    <property type="match status" value="1"/>
</dbReference>
<dbReference type="InterPro" id="IPR039424">
    <property type="entry name" value="SBP_5"/>
</dbReference>
<feature type="domain" description="Solute-binding protein family 5" evidence="1">
    <location>
        <begin position="5"/>
        <end position="120"/>
    </location>
</feature>
<comment type="caution">
    <text evidence="2">The sequence shown here is derived from an EMBL/GenBank/DDBJ whole genome shotgun (WGS) entry which is preliminary data.</text>
</comment>
<dbReference type="GO" id="GO:0015833">
    <property type="term" value="P:peptide transport"/>
    <property type="evidence" value="ECO:0007669"/>
    <property type="project" value="TreeGrafter"/>
</dbReference>
<dbReference type="EMBL" id="AZMM01019008">
    <property type="protein sequence ID" value="ETJ15698.1"/>
    <property type="molecule type" value="Genomic_DNA"/>
</dbReference>
<dbReference type="Pfam" id="PF00496">
    <property type="entry name" value="SBP_bac_5"/>
    <property type="match status" value="1"/>
</dbReference>
<accession>W1WC22</accession>
<proteinExistence type="predicted"/>
<reference evidence="2" key="1">
    <citation type="submission" date="2013-12" db="EMBL/GenBank/DDBJ databases">
        <title>A Varibaculum cambriense genome reconstructed from a premature infant gut community with otherwise low bacterial novelty that shifts toward anaerobic metabolism during the third week of life.</title>
        <authorList>
            <person name="Brown C.T."/>
            <person name="Sharon I."/>
            <person name="Thomas B.C."/>
            <person name="Castelle C.J."/>
            <person name="Morowitz M.J."/>
            <person name="Banfield J.F."/>
        </authorList>
    </citation>
    <scope>NUCLEOTIDE SEQUENCE</scope>
</reference>
<sequence>MIWATGPYKITSFTKGESIELTAFADYWGGKPGLDSVTVKDIEDNNKRAMALQSKDVDVIQKVDSANRSLFKEGFNMQDVSGVRVMMLKVNHTEASPLHDKNVRSAVAHIINYDTMAKVIGGECR</sequence>
<dbReference type="SUPFAM" id="SSF53850">
    <property type="entry name" value="Periplasmic binding protein-like II"/>
    <property type="match status" value="1"/>
</dbReference>
<dbReference type="GO" id="GO:1904680">
    <property type="term" value="F:peptide transmembrane transporter activity"/>
    <property type="evidence" value="ECO:0007669"/>
    <property type="project" value="TreeGrafter"/>
</dbReference>
<protein>
    <submittedName>
        <fullName evidence="2">Bacterial extracellular solute-binding protein, family 5</fullName>
    </submittedName>
</protein>
<organism evidence="2">
    <name type="scientific">human gut metagenome</name>
    <dbReference type="NCBI Taxonomy" id="408170"/>
    <lineage>
        <taxon>unclassified sequences</taxon>
        <taxon>metagenomes</taxon>
        <taxon>organismal metagenomes</taxon>
    </lineage>
</organism>
<dbReference type="AlphaFoldDB" id="W1WC22"/>